<keyword evidence="2" id="KW-1185">Reference proteome</keyword>
<dbReference type="Proteomes" id="UP000821845">
    <property type="component" value="Chromosome 10"/>
</dbReference>
<protein>
    <submittedName>
        <fullName evidence="1">Uncharacterized protein</fullName>
    </submittedName>
</protein>
<sequence>MSMNKGYRNSYGVQPRSLIAITGCNDDTVKFESARRHSVSASLEVIPYTFFKLLSCPGEECTSLFSDPCTAGYRCTLDNPEERFDTGGKGHCRLRNETAAGHHEHGTHN</sequence>
<dbReference type="EMBL" id="CM023490">
    <property type="protein sequence ID" value="KAH6942342.1"/>
    <property type="molecule type" value="Genomic_DNA"/>
</dbReference>
<name>A0ACB7T7T6_HYAAI</name>
<accession>A0ACB7T7T6</accession>
<organism evidence="1 2">
    <name type="scientific">Hyalomma asiaticum</name>
    <name type="common">Tick</name>
    <dbReference type="NCBI Taxonomy" id="266040"/>
    <lineage>
        <taxon>Eukaryota</taxon>
        <taxon>Metazoa</taxon>
        <taxon>Ecdysozoa</taxon>
        <taxon>Arthropoda</taxon>
        <taxon>Chelicerata</taxon>
        <taxon>Arachnida</taxon>
        <taxon>Acari</taxon>
        <taxon>Parasitiformes</taxon>
        <taxon>Ixodida</taxon>
        <taxon>Ixodoidea</taxon>
        <taxon>Ixodidae</taxon>
        <taxon>Hyalomminae</taxon>
        <taxon>Hyalomma</taxon>
    </lineage>
</organism>
<reference evidence="1" key="1">
    <citation type="submission" date="2020-05" db="EMBL/GenBank/DDBJ databases">
        <title>Large-scale comparative analyses of tick genomes elucidate their genetic diversity and vector capacities.</title>
        <authorList>
            <person name="Jia N."/>
            <person name="Wang J."/>
            <person name="Shi W."/>
            <person name="Du L."/>
            <person name="Sun Y."/>
            <person name="Zhan W."/>
            <person name="Jiang J."/>
            <person name="Wang Q."/>
            <person name="Zhang B."/>
            <person name="Ji P."/>
            <person name="Sakyi L.B."/>
            <person name="Cui X."/>
            <person name="Yuan T."/>
            <person name="Jiang B."/>
            <person name="Yang W."/>
            <person name="Lam T.T.-Y."/>
            <person name="Chang Q."/>
            <person name="Ding S."/>
            <person name="Wang X."/>
            <person name="Zhu J."/>
            <person name="Ruan X."/>
            <person name="Zhao L."/>
            <person name="Wei J."/>
            <person name="Que T."/>
            <person name="Du C."/>
            <person name="Cheng J."/>
            <person name="Dai P."/>
            <person name="Han X."/>
            <person name="Huang E."/>
            <person name="Gao Y."/>
            <person name="Liu J."/>
            <person name="Shao H."/>
            <person name="Ye R."/>
            <person name="Li L."/>
            <person name="Wei W."/>
            <person name="Wang X."/>
            <person name="Wang C."/>
            <person name="Yang T."/>
            <person name="Huo Q."/>
            <person name="Li W."/>
            <person name="Guo W."/>
            <person name="Chen H."/>
            <person name="Zhou L."/>
            <person name="Ni X."/>
            <person name="Tian J."/>
            <person name="Zhou Y."/>
            <person name="Sheng Y."/>
            <person name="Liu T."/>
            <person name="Pan Y."/>
            <person name="Xia L."/>
            <person name="Li J."/>
            <person name="Zhao F."/>
            <person name="Cao W."/>
        </authorList>
    </citation>
    <scope>NUCLEOTIDE SEQUENCE</scope>
    <source>
        <strain evidence="1">Hyas-2018</strain>
    </source>
</reference>
<comment type="caution">
    <text evidence="1">The sequence shown here is derived from an EMBL/GenBank/DDBJ whole genome shotgun (WGS) entry which is preliminary data.</text>
</comment>
<proteinExistence type="predicted"/>
<gene>
    <name evidence="1" type="ORF">HPB50_003928</name>
</gene>
<evidence type="ECO:0000313" key="2">
    <source>
        <dbReference type="Proteomes" id="UP000821845"/>
    </source>
</evidence>
<evidence type="ECO:0000313" key="1">
    <source>
        <dbReference type="EMBL" id="KAH6942342.1"/>
    </source>
</evidence>